<dbReference type="Proteomes" id="UP001595765">
    <property type="component" value="Unassembled WGS sequence"/>
</dbReference>
<dbReference type="PANTHER" id="PTHR33392">
    <property type="entry name" value="POLYISOPRENYL-TEICHOIC ACID--PEPTIDOGLYCAN TEICHOIC ACID TRANSFERASE TAGU"/>
    <property type="match status" value="1"/>
</dbReference>
<evidence type="ECO:0000256" key="1">
    <source>
        <dbReference type="ARBA" id="ARBA00006068"/>
    </source>
</evidence>
<evidence type="ECO:0000313" key="6">
    <source>
        <dbReference type="Proteomes" id="UP001595765"/>
    </source>
</evidence>
<reference evidence="6" key="1">
    <citation type="journal article" date="2019" name="Int. J. Syst. Evol. Microbiol.">
        <title>The Global Catalogue of Microorganisms (GCM) 10K type strain sequencing project: providing services to taxonomists for standard genome sequencing and annotation.</title>
        <authorList>
            <consortium name="The Broad Institute Genomics Platform"/>
            <consortium name="The Broad Institute Genome Sequencing Center for Infectious Disease"/>
            <person name="Wu L."/>
            <person name="Ma J."/>
        </authorList>
    </citation>
    <scope>NUCLEOTIDE SEQUENCE [LARGE SCALE GENOMIC DNA]</scope>
    <source>
        <strain evidence="6">CGMCC 4.7237</strain>
    </source>
</reference>
<dbReference type="Pfam" id="PF03816">
    <property type="entry name" value="LytR_cpsA_psr"/>
    <property type="match status" value="1"/>
</dbReference>
<evidence type="ECO:0000256" key="3">
    <source>
        <dbReference type="SAM" id="Phobius"/>
    </source>
</evidence>
<dbReference type="InterPro" id="IPR050922">
    <property type="entry name" value="LytR/CpsA/Psr_CW_biosynth"/>
</dbReference>
<comment type="caution">
    <text evidence="5">The sequence shown here is derived from an EMBL/GenBank/DDBJ whole genome shotgun (WGS) entry which is preliminary data.</text>
</comment>
<evidence type="ECO:0000313" key="5">
    <source>
        <dbReference type="EMBL" id="MFC4033836.1"/>
    </source>
</evidence>
<dbReference type="EMBL" id="JBHSBB010000013">
    <property type="protein sequence ID" value="MFC4033836.1"/>
    <property type="molecule type" value="Genomic_DNA"/>
</dbReference>
<feature type="compositionally biased region" description="Low complexity" evidence="2">
    <location>
        <begin position="432"/>
        <end position="478"/>
    </location>
</feature>
<keyword evidence="6" id="KW-1185">Reference proteome</keyword>
<evidence type="ECO:0000256" key="2">
    <source>
        <dbReference type="SAM" id="MobiDB-lite"/>
    </source>
</evidence>
<feature type="region of interest" description="Disordered" evidence="2">
    <location>
        <begin position="1"/>
        <end position="94"/>
    </location>
</feature>
<dbReference type="Gene3D" id="3.40.630.190">
    <property type="entry name" value="LCP protein"/>
    <property type="match status" value="1"/>
</dbReference>
<sequence>MTTPDEPQQDGPAATAAAEGSPEKDSGDGGDSTGAGDITPPGAGSAAESTPEPEATPVPVTDARPVVLTKAAAEPVAESPSAPPAETADPAVVPRPKSPYRWLKILAACVAFLVLALGAGGWYFYQRLNANITTDTTAENELRAQAAQRPAEGPTKAENILLIGSDNRGDGNEKYGQDTGTQRSDTTILLHLTADRSSATAVSIPRDLMTHVPECTKADGSTVAARFEQFNWAFEFGGAACTIRAVEDMTGIRIDHHLVVDFGGFKKMVDAVGGVDVCVAEPVHDSKAQLNLPAGLQKLNGEQALGYVRARESLGDGSDTERMQRQQDFLASLVKKVRSDGVLLNPIKLYPLLSAATSSLTADPGLDSLNELYDLAHSIQQTPTGAIRFLTLPQEPYAADHNRDQLKQPAADQLFAALRADQAVNVTDEEPANSPGASPTASPATSPTGSATASPTAGPTGTPSGTGTPTGTPTSGSPAPVPTFKGTTADRAICGGDQ</sequence>
<dbReference type="NCBIfam" id="TIGR00350">
    <property type="entry name" value="lytR_cpsA_psr"/>
    <property type="match status" value="1"/>
</dbReference>
<gene>
    <name evidence="5" type="ORF">ACFO3J_20470</name>
</gene>
<feature type="region of interest" description="Disordered" evidence="2">
    <location>
        <begin position="427"/>
        <end position="498"/>
    </location>
</feature>
<feature type="compositionally biased region" description="Low complexity" evidence="2">
    <location>
        <begin position="71"/>
        <end position="91"/>
    </location>
</feature>
<feature type="transmembrane region" description="Helical" evidence="3">
    <location>
        <begin position="105"/>
        <end position="125"/>
    </location>
</feature>
<keyword evidence="3" id="KW-1133">Transmembrane helix</keyword>
<feature type="domain" description="Cell envelope-related transcriptional attenuator" evidence="4">
    <location>
        <begin position="183"/>
        <end position="338"/>
    </location>
</feature>
<dbReference type="RefSeq" id="WP_386430979.1">
    <property type="nucleotide sequence ID" value="NZ_JBHSBB010000013.1"/>
</dbReference>
<keyword evidence="3" id="KW-0812">Transmembrane</keyword>
<keyword evidence="3" id="KW-0472">Membrane</keyword>
<evidence type="ECO:0000259" key="4">
    <source>
        <dbReference type="Pfam" id="PF03816"/>
    </source>
</evidence>
<organism evidence="5 6">
    <name type="scientific">Streptomyces polygonati</name>
    <dbReference type="NCBI Taxonomy" id="1617087"/>
    <lineage>
        <taxon>Bacteria</taxon>
        <taxon>Bacillati</taxon>
        <taxon>Actinomycetota</taxon>
        <taxon>Actinomycetes</taxon>
        <taxon>Kitasatosporales</taxon>
        <taxon>Streptomycetaceae</taxon>
        <taxon>Streptomyces</taxon>
    </lineage>
</organism>
<protein>
    <submittedName>
        <fullName evidence="5">LCP family protein</fullName>
    </submittedName>
</protein>
<comment type="similarity">
    <text evidence="1">Belongs to the LytR/CpsA/Psr (LCP) family.</text>
</comment>
<accession>A0ABV8HSE7</accession>
<dbReference type="InterPro" id="IPR004474">
    <property type="entry name" value="LytR_CpsA_psr"/>
</dbReference>
<feature type="compositionally biased region" description="Low complexity" evidence="2">
    <location>
        <begin position="45"/>
        <end position="61"/>
    </location>
</feature>
<name>A0ABV8HSE7_9ACTN</name>
<proteinExistence type="inferred from homology"/>
<dbReference type="PANTHER" id="PTHR33392:SF6">
    <property type="entry name" value="POLYISOPRENYL-TEICHOIC ACID--PEPTIDOGLYCAN TEICHOIC ACID TRANSFERASE TAGU"/>
    <property type="match status" value="1"/>
</dbReference>